<feature type="transmembrane region" description="Helical" evidence="7">
    <location>
        <begin position="105"/>
        <end position="133"/>
    </location>
</feature>
<dbReference type="InterPro" id="IPR039020">
    <property type="entry name" value="PaxB-like"/>
</dbReference>
<evidence type="ECO:0000313" key="8">
    <source>
        <dbReference type="EMBL" id="CRK19251.1"/>
    </source>
</evidence>
<dbReference type="PANTHER" id="PTHR42038">
    <property type="match status" value="1"/>
</dbReference>
<keyword evidence="6 7" id="KW-0472">Membrane</keyword>
<evidence type="ECO:0000313" key="9">
    <source>
        <dbReference type="Proteomes" id="UP000045706"/>
    </source>
</evidence>
<keyword evidence="4 7" id="KW-0812">Transmembrane</keyword>
<evidence type="ECO:0000256" key="5">
    <source>
        <dbReference type="ARBA" id="ARBA00022989"/>
    </source>
</evidence>
<keyword evidence="5 7" id="KW-1133">Transmembrane helix</keyword>
<accession>A0A0G4LB96</accession>
<feature type="transmembrane region" description="Helical" evidence="7">
    <location>
        <begin position="192"/>
        <end position="215"/>
    </location>
</feature>
<evidence type="ECO:0000256" key="2">
    <source>
        <dbReference type="ARBA" id="ARBA00005179"/>
    </source>
</evidence>
<dbReference type="EMBL" id="CVQI01009890">
    <property type="protein sequence ID" value="CRK19251.1"/>
    <property type="molecule type" value="Genomic_DNA"/>
</dbReference>
<sequence length="275" mass="29712">MGLVDVPPPHIPSWVVPTSFALLAAGALCWDVTYVLLAFRSRRTHSYGMPLLALALNISWEIIFAIGIAEQPLERIGFLAWLLLDIPVLQATIRAAPREFAHAPLVARNIVPILAGMVAVGCAGNAAFAYWFFAVPGRGSGDKAGKWWRGAEGYDCTELAFWTAGIAQLTVSAGCLAMLFERAHSGGTSYAIWFTRSLGTLLGWIGPSALLWCFWPEAHGFFVNPVAVFLMATCLTCDMIYPMVLAQVRLTEVVLPDGSIVAGGDHAKATHAKMH</sequence>
<feature type="transmembrane region" description="Helical" evidence="7">
    <location>
        <begin position="51"/>
        <end position="69"/>
    </location>
</feature>
<comment type="similarity">
    <text evidence="3">Belongs to the paxB family.</text>
</comment>
<evidence type="ECO:0000256" key="3">
    <source>
        <dbReference type="ARBA" id="ARBA00006757"/>
    </source>
</evidence>
<reference evidence="9" key="1">
    <citation type="submission" date="2015-05" db="EMBL/GenBank/DDBJ databases">
        <authorList>
            <person name="Fogelqvist Johan"/>
        </authorList>
    </citation>
    <scope>NUCLEOTIDE SEQUENCE [LARGE SCALE GENOMIC DNA]</scope>
</reference>
<feature type="transmembrane region" description="Helical" evidence="7">
    <location>
        <begin position="159"/>
        <end position="180"/>
    </location>
</feature>
<evidence type="ECO:0000256" key="1">
    <source>
        <dbReference type="ARBA" id="ARBA00004141"/>
    </source>
</evidence>
<dbReference type="Pfam" id="PF25129">
    <property type="entry name" value="Pyr4-TMTC"/>
    <property type="match status" value="1"/>
</dbReference>
<dbReference type="Proteomes" id="UP000045706">
    <property type="component" value="Unassembled WGS sequence"/>
</dbReference>
<comment type="subcellular location">
    <subcellularLocation>
        <location evidence="1">Membrane</location>
        <topology evidence="1">Multi-pass membrane protein</topology>
    </subcellularLocation>
</comment>
<proteinExistence type="inferred from homology"/>
<evidence type="ECO:0000256" key="4">
    <source>
        <dbReference type="ARBA" id="ARBA00022692"/>
    </source>
</evidence>
<evidence type="ECO:0000256" key="6">
    <source>
        <dbReference type="ARBA" id="ARBA00023136"/>
    </source>
</evidence>
<dbReference type="PANTHER" id="PTHR42038:SF2">
    <property type="entry name" value="TERPENE CYCLASE AUSL"/>
    <property type="match status" value="1"/>
</dbReference>
<gene>
    <name evidence="8" type="ORF">BN1723_011839</name>
</gene>
<organism evidence="8 9">
    <name type="scientific">Verticillium longisporum</name>
    <name type="common">Verticillium dahliae var. longisporum</name>
    <dbReference type="NCBI Taxonomy" id="100787"/>
    <lineage>
        <taxon>Eukaryota</taxon>
        <taxon>Fungi</taxon>
        <taxon>Dikarya</taxon>
        <taxon>Ascomycota</taxon>
        <taxon>Pezizomycotina</taxon>
        <taxon>Sordariomycetes</taxon>
        <taxon>Hypocreomycetidae</taxon>
        <taxon>Glomerellales</taxon>
        <taxon>Plectosphaerellaceae</taxon>
        <taxon>Verticillium</taxon>
    </lineage>
</organism>
<evidence type="ECO:0000256" key="7">
    <source>
        <dbReference type="SAM" id="Phobius"/>
    </source>
</evidence>
<comment type="pathway">
    <text evidence="2">Secondary metabolite biosynthesis.</text>
</comment>
<feature type="transmembrane region" description="Helical" evidence="7">
    <location>
        <begin position="75"/>
        <end position="93"/>
    </location>
</feature>
<feature type="transmembrane region" description="Helical" evidence="7">
    <location>
        <begin position="221"/>
        <end position="241"/>
    </location>
</feature>
<protein>
    <submittedName>
        <fullName evidence="8">Uncharacterized protein</fullName>
    </submittedName>
</protein>
<dbReference type="GO" id="GO:0016829">
    <property type="term" value="F:lyase activity"/>
    <property type="evidence" value="ECO:0007669"/>
    <property type="project" value="InterPro"/>
</dbReference>
<dbReference type="GO" id="GO:0016020">
    <property type="term" value="C:membrane"/>
    <property type="evidence" value="ECO:0007669"/>
    <property type="project" value="UniProtKB-SubCell"/>
</dbReference>
<dbReference type="AlphaFoldDB" id="A0A0G4LB96"/>
<name>A0A0G4LB96_VERLO</name>
<feature type="transmembrane region" description="Helical" evidence="7">
    <location>
        <begin position="20"/>
        <end position="39"/>
    </location>
</feature>